<accession>A0A0S2I3W3</accession>
<dbReference type="OrthoDB" id="1111178at2"/>
<dbReference type="InterPro" id="IPR035986">
    <property type="entry name" value="PKD_dom_sf"/>
</dbReference>
<dbReference type="AlphaFoldDB" id="A0A0S2I3W3"/>
<feature type="chain" id="PRO_5006599607" description="PKD domain-containing protein" evidence="1">
    <location>
        <begin position="29"/>
        <end position="502"/>
    </location>
</feature>
<dbReference type="Proteomes" id="UP000064893">
    <property type="component" value="Chromosome"/>
</dbReference>
<evidence type="ECO:0000313" key="3">
    <source>
        <dbReference type="Proteomes" id="UP000064893"/>
    </source>
</evidence>
<proteinExistence type="predicted"/>
<dbReference type="STRING" id="1307839.L21SP5_03379"/>
<evidence type="ECO:0000313" key="2">
    <source>
        <dbReference type="EMBL" id="ALO16992.1"/>
    </source>
</evidence>
<dbReference type="RefSeq" id="WP_057954326.1">
    <property type="nucleotide sequence ID" value="NZ_CP013118.1"/>
</dbReference>
<evidence type="ECO:0000256" key="1">
    <source>
        <dbReference type="SAM" id="SignalP"/>
    </source>
</evidence>
<dbReference type="KEGG" id="blq:L21SP5_03379"/>
<organism evidence="2 3">
    <name type="scientific">Salinivirga cyanobacteriivorans</name>
    <dbReference type="NCBI Taxonomy" id="1307839"/>
    <lineage>
        <taxon>Bacteria</taxon>
        <taxon>Pseudomonadati</taxon>
        <taxon>Bacteroidota</taxon>
        <taxon>Bacteroidia</taxon>
        <taxon>Bacteroidales</taxon>
        <taxon>Salinivirgaceae</taxon>
        <taxon>Salinivirga</taxon>
    </lineage>
</organism>
<keyword evidence="3" id="KW-1185">Reference proteome</keyword>
<reference evidence="2 3" key="1">
    <citation type="submission" date="2015-11" db="EMBL/GenBank/DDBJ databases">
        <title>Description and complete genome sequence of a novel strain predominating in hypersaline microbial mats and representing a new family of the Bacteriodetes phylum.</title>
        <authorList>
            <person name="Spring S."/>
            <person name="Bunk B."/>
            <person name="Sproer C."/>
            <person name="Klenk H.-P."/>
        </authorList>
    </citation>
    <scope>NUCLEOTIDE SEQUENCE [LARGE SCALE GENOMIC DNA]</scope>
    <source>
        <strain evidence="2 3">L21-Spi-D4</strain>
    </source>
</reference>
<name>A0A0S2I3W3_9BACT</name>
<dbReference type="EMBL" id="CP013118">
    <property type="protein sequence ID" value="ALO16992.1"/>
    <property type="molecule type" value="Genomic_DNA"/>
</dbReference>
<dbReference type="Gene3D" id="2.60.40.10">
    <property type="entry name" value="Immunoglobulins"/>
    <property type="match status" value="1"/>
</dbReference>
<dbReference type="SUPFAM" id="SSF49299">
    <property type="entry name" value="PKD domain"/>
    <property type="match status" value="1"/>
</dbReference>
<keyword evidence="1" id="KW-0732">Signal</keyword>
<sequence precursor="true">MKIRKMMYHVLTLSFLVTVLLFLNSCENDETDTETPEIVADAGDDIQTEVDQEVNLDASGSSTTSGTLSYVWEIASAPNGSSALINDITSEIATFTPDVEGEYNISLTASVDETSQSDNLTVTATAVGPVELSCSDINEEMTLENISDGVDYYVPCMIEVNAGLIIEPGVTIEFAQEAGFEIQDYGDAQGYISAIGSETDSIRFTGELKTEGAWNQIQMKSNDLRNAMEYCVVEYAGNSDGSSAAIHLDEGKLELKNSTIQKNSSYGLFIDNSSNISGFANNTITANQNYPLHIAANQVAQLDGTNSSYTGNMSDGGESRDEIYVFSNSIYERGYITGQDVHVWENPGVPFYINELVYVGETDEGALRIMEGCDISFGQNYGFWVDEYNASFEVLGTSSEQVTIRGRSGQGSWNGIYLNTNNTANSIEYAVITDGGQEAVGHWFDNPANINLGYSGSNVYLNLSNVEINNSGGCGIAEGGGTIDLTLNNVTYSGNAGNDYCN</sequence>
<evidence type="ECO:0008006" key="4">
    <source>
        <dbReference type="Google" id="ProtNLM"/>
    </source>
</evidence>
<protein>
    <recommendedName>
        <fullName evidence="4">PKD domain-containing protein</fullName>
    </recommendedName>
</protein>
<gene>
    <name evidence="2" type="ORF">L21SP5_03379</name>
</gene>
<feature type="signal peptide" evidence="1">
    <location>
        <begin position="1"/>
        <end position="28"/>
    </location>
</feature>
<dbReference type="Pfam" id="PF22352">
    <property type="entry name" value="K319L-like_PKD"/>
    <property type="match status" value="1"/>
</dbReference>
<dbReference type="InterPro" id="IPR013783">
    <property type="entry name" value="Ig-like_fold"/>
</dbReference>